<dbReference type="InterPro" id="IPR014043">
    <property type="entry name" value="Acyl_transferase_dom"/>
</dbReference>
<keyword evidence="3" id="KW-0012">Acyltransferase</keyword>
<dbReference type="InterPro" id="IPR014179">
    <property type="entry name" value="PfaD-like_TIM-barrel"/>
</dbReference>
<feature type="compositionally biased region" description="Polar residues" evidence="5">
    <location>
        <begin position="317"/>
        <end position="327"/>
    </location>
</feature>
<dbReference type="InterPro" id="IPR001227">
    <property type="entry name" value="Ac_transferase_dom_sf"/>
</dbReference>
<keyword evidence="2" id="KW-0808">Transferase</keyword>
<evidence type="ECO:0000256" key="5">
    <source>
        <dbReference type="SAM" id="MobiDB-lite"/>
    </source>
</evidence>
<proteinExistence type="predicted"/>
<dbReference type="GO" id="GO:0004314">
    <property type="term" value="F:[acyl-carrier-protein] S-malonyltransferase activity"/>
    <property type="evidence" value="ECO:0007669"/>
    <property type="project" value="UniProtKB-EC"/>
</dbReference>
<feature type="region of interest" description="Disordered" evidence="5">
    <location>
        <begin position="298"/>
        <end position="346"/>
    </location>
</feature>
<dbReference type="NCBIfam" id="TIGR02814">
    <property type="entry name" value="pfaD_fam"/>
    <property type="match status" value="1"/>
</dbReference>
<dbReference type="Pfam" id="PF00698">
    <property type="entry name" value="Acyl_transf_1"/>
    <property type="match status" value="1"/>
</dbReference>
<dbReference type="Gene3D" id="3.30.70.250">
    <property type="entry name" value="Malonyl-CoA ACP transacylase, ACP-binding"/>
    <property type="match status" value="1"/>
</dbReference>
<dbReference type="AlphaFoldDB" id="J9ZXE7"/>
<dbReference type="EMBL" id="JX456532">
    <property type="protein sequence ID" value="AFS60653.1"/>
    <property type="molecule type" value="Genomic_DNA"/>
</dbReference>
<dbReference type="InterPro" id="IPR016036">
    <property type="entry name" value="Malonyl_transacylase_ACP-bd"/>
</dbReference>
<dbReference type="InterPro" id="IPR050858">
    <property type="entry name" value="Mal-CoA-ACP_Trans/PKS_FabD"/>
</dbReference>
<sequence>MKGMGGALFDEFHELTAKAYEILGYSIKTLCLEDPNRQLGQTQFTQPALYVVNALTFLEKQREDLKPPDYLAGHSLGEYNALFAAGAFDFEIGLRLVQKRGALMNKAPKGTMAAILNCSEEKIREIFKSNHLETIDVANYNAPSQIVIAGLQEDIQRAGPLFQAANAVFIPLKVSAAFHSRQMQGPMKDFATFLDNFTFAAPKIPVISNVHARPYQPHQVATNLKEQIVSSVKWTESIRYLMGQGITDFEELGPGDVLTKLIRKIQTEVPPLVVEAPFVIGKGSIQGRGTIVEVNGAQPRESQSSPVLSPQSQSESNKATPASSAYTSPKPPSTERSTSASITPENLGSREFREDYNLRYAYLSGAMYKAIASKELVVRMGKAGYMGFYGTGGVRLSEVEDSIQFMQRELSQGEPFGMNLLCNLVQPEAEMEMVDLFLRYGIKYIEASAYIRITPALVKYRLKELSRNRRGEVVTHTKVMAKVSRPEVARSFLEPASEGIVKKLLEQGQITPEEADMSKEVPMADDLCVESDSGGHTDMAVTATVLPAIVRLRDEMRHHHRYATRVRVGSSGGIGTPEAAASAFVLGADFILTGSINQCTVEAGMSHIVKEMLQQLNVQDTAYAPAGDMFELGAKVQVMKKGVFFPARATKLYDLWRTYNSLEQIDPITNKQIQEKFFKKSFEEVYEETRNYYLQKVPSEIEKAERNPKHKMALIFRWYFIHTMRMAIQGKEDYRVDFQVHSGPAIGAFNQWVKGTDLKDWQNRHVDDIGDRLMEGTAEILNQRFQCFLGA</sequence>
<feature type="domain" description="Malonyl-CoA:ACP transacylase (MAT)" evidence="6">
    <location>
        <begin position="3"/>
        <end position="302"/>
    </location>
</feature>
<evidence type="ECO:0000259" key="6">
    <source>
        <dbReference type="SMART" id="SM00827"/>
    </source>
</evidence>
<evidence type="ECO:0000256" key="2">
    <source>
        <dbReference type="ARBA" id="ARBA00022679"/>
    </source>
</evidence>
<dbReference type="GO" id="GO:0005829">
    <property type="term" value="C:cytosol"/>
    <property type="evidence" value="ECO:0007669"/>
    <property type="project" value="TreeGrafter"/>
</dbReference>
<comment type="catalytic activity">
    <reaction evidence="4">
        <text>holo-[ACP] + malonyl-CoA = malonyl-[ACP] + CoA</text>
        <dbReference type="Rhea" id="RHEA:41792"/>
        <dbReference type="Rhea" id="RHEA-COMP:9623"/>
        <dbReference type="Rhea" id="RHEA-COMP:9685"/>
        <dbReference type="ChEBI" id="CHEBI:57287"/>
        <dbReference type="ChEBI" id="CHEBI:57384"/>
        <dbReference type="ChEBI" id="CHEBI:64479"/>
        <dbReference type="ChEBI" id="CHEBI:78449"/>
        <dbReference type="EC" id="2.3.1.39"/>
    </reaction>
</comment>
<feature type="compositionally biased region" description="Low complexity" evidence="5">
    <location>
        <begin position="301"/>
        <end position="316"/>
    </location>
</feature>
<dbReference type="InterPro" id="IPR016035">
    <property type="entry name" value="Acyl_Trfase/lysoPLipase"/>
</dbReference>
<dbReference type="CDD" id="cd04742">
    <property type="entry name" value="NPD_FabD"/>
    <property type="match status" value="1"/>
</dbReference>
<dbReference type="PANTHER" id="PTHR42681">
    <property type="entry name" value="MALONYL-COA-ACYL CARRIER PROTEIN TRANSACYLASE, MITOCHONDRIAL"/>
    <property type="match status" value="1"/>
</dbReference>
<protein>
    <recommendedName>
        <fullName evidence="1">[acyl-carrier-protein] S-malonyltransferase</fullName>
        <ecNumber evidence="1">2.3.1.39</ecNumber>
    </recommendedName>
</protein>
<evidence type="ECO:0000313" key="7">
    <source>
        <dbReference type="EMBL" id="AFS60653.1"/>
    </source>
</evidence>
<evidence type="ECO:0000256" key="3">
    <source>
        <dbReference type="ARBA" id="ARBA00023315"/>
    </source>
</evidence>
<dbReference type="InterPro" id="IPR049489">
    <property type="entry name" value="FabD-like_helical_ins"/>
</dbReference>
<dbReference type="Gene3D" id="3.40.366.10">
    <property type="entry name" value="Malonyl-Coenzyme A Acyl Carrier Protein, domain 2"/>
    <property type="match status" value="1"/>
</dbReference>
<evidence type="ECO:0000256" key="1">
    <source>
        <dbReference type="ARBA" id="ARBA00013258"/>
    </source>
</evidence>
<dbReference type="InterPro" id="IPR004410">
    <property type="entry name" value="Malonyl_CoA-ACP_transAc_FabD"/>
</dbReference>
<dbReference type="NCBIfam" id="TIGR00128">
    <property type="entry name" value="fabD"/>
    <property type="match status" value="1"/>
</dbReference>
<dbReference type="Pfam" id="PF21607">
    <property type="entry name" value="FabD_helical_ins"/>
    <property type="match status" value="1"/>
</dbReference>
<name>J9ZXE7_BACS1</name>
<feature type="compositionally biased region" description="Polar residues" evidence="5">
    <location>
        <begin position="334"/>
        <end position="346"/>
    </location>
</feature>
<organism evidence="7">
    <name type="scientific">Bacterium symbiont subsp. Theonella swinhoei (strain pTSMAC1)</name>
    <dbReference type="NCBI Taxonomy" id="1221190"/>
    <lineage>
        <taxon>Bacteria</taxon>
    </lineage>
</organism>
<dbReference type="PANTHER" id="PTHR42681:SF1">
    <property type="entry name" value="MALONYL-COA-ACYL CARRIER PROTEIN TRANSACYLASE, MITOCHONDRIAL"/>
    <property type="match status" value="1"/>
</dbReference>
<accession>J9ZXE7</accession>
<dbReference type="SMART" id="SM00827">
    <property type="entry name" value="PKS_AT"/>
    <property type="match status" value="1"/>
</dbReference>
<reference evidence="7" key="1">
    <citation type="journal article" date="2012" name="Science">
        <title>Metagenome mining reveals polytheonamides as posttranslationally modified ribosomal peptides.</title>
        <authorList>
            <person name="Freeman M.F."/>
            <person name="Gurgui C."/>
            <person name="Helf M.J."/>
            <person name="Morinaka B.I."/>
            <person name="Uria A.R."/>
            <person name="Oldham N.J."/>
            <person name="Sahl H.G."/>
            <person name="Matsunaga S."/>
            <person name="Piel J."/>
        </authorList>
    </citation>
    <scope>NUCLEOTIDE SEQUENCE</scope>
</reference>
<dbReference type="Gene3D" id="3.20.20.70">
    <property type="entry name" value="Aldolase class I"/>
    <property type="match status" value="1"/>
</dbReference>
<dbReference type="SUPFAM" id="SSF51395">
    <property type="entry name" value="FMN-linked oxidoreductases"/>
    <property type="match status" value="1"/>
</dbReference>
<dbReference type="SUPFAM" id="SSF52151">
    <property type="entry name" value="FabD/lysophospholipase-like"/>
    <property type="match status" value="1"/>
</dbReference>
<dbReference type="InterPro" id="IPR013785">
    <property type="entry name" value="Aldolase_TIM"/>
</dbReference>
<dbReference type="SUPFAM" id="SSF55048">
    <property type="entry name" value="Probable ACP-binding domain of malonyl-CoA ACP transacylase"/>
    <property type="match status" value="1"/>
</dbReference>
<dbReference type="GO" id="GO:0006633">
    <property type="term" value="P:fatty acid biosynthetic process"/>
    <property type="evidence" value="ECO:0007669"/>
    <property type="project" value="TreeGrafter"/>
</dbReference>
<evidence type="ECO:0000256" key="4">
    <source>
        <dbReference type="ARBA" id="ARBA00048462"/>
    </source>
</evidence>
<dbReference type="EC" id="2.3.1.39" evidence="1"/>